<accession>A0ABT7N119</accession>
<dbReference type="RefSeq" id="WP_286289357.1">
    <property type="nucleotide sequence ID" value="NZ_JASXSZ010000004.1"/>
</dbReference>
<sequence length="291" mass="30300">MPATALLPGPGTAPGDAPFVDSARHPAIRRVSDVIRSRSATPRTLLLDDAHSIERAIHAGVGVEAIYATVKHADEAQRLHEGAPLADRVIVSKDVMRSLLPRDNAPRMLALARAPRAARWGDISAAAGDVLVLDGVRITGNIGAIVRSACALGAAGVVLLDSGLRSAYDRRLVRASRGLVFELPTVLAEPHDLVSFLHAEGMPLAGLSADADAPLEHIRRHAGRIAILIGSERFGASDALDAVTAARYAVPMATGVESLNVSVAAALALYERSGARRCAGSATARRRAAGA</sequence>
<feature type="domain" description="tRNA/rRNA methyltransferase SpoU type" evidence="4">
    <location>
        <begin position="130"/>
        <end position="270"/>
    </location>
</feature>
<dbReference type="InterPro" id="IPR029026">
    <property type="entry name" value="tRNA_m1G_MTases_N"/>
</dbReference>
<proteinExistence type="predicted"/>
<dbReference type="GO" id="GO:0008168">
    <property type="term" value="F:methyltransferase activity"/>
    <property type="evidence" value="ECO:0007669"/>
    <property type="project" value="UniProtKB-KW"/>
</dbReference>
<dbReference type="Pfam" id="PF04705">
    <property type="entry name" value="TSNR_N"/>
    <property type="match status" value="1"/>
</dbReference>
<feature type="region of interest" description="Disordered" evidence="3">
    <location>
        <begin position="1"/>
        <end position="21"/>
    </location>
</feature>
<dbReference type="Gene3D" id="3.40.1280.10">
    <property type="match status" value="1"/>
</dbReference>
<dbReference type="Proteomes" id="UP001235064">
    <property type="component" value="Unassembled WGS sequence"/>
</dbReference>
<dbReference type="GO" id="GO:0032259">
    <property type="term" value="P:methylation"/>
    <property type="evidence" value="ECO:0007669"/>
    <property type="project" value="UniProtKB-KW"/>
</dbReference>
<dbReference type="InterPro" id="IPR051259">
    <property type="entry name" value="rRNA_Methyltransferase"/>
</dbReference>
<dbReference type="SUPFAM" id="SSF75217">
    <property type="entry name" value="alpha/beta knot"/>
    <property type="match status" value="1"/>
</dbReference>
<dbReference type="InterPro" id="IPR029064">
    <property type="entry name" value="Ribosomal_eL30-like_sf"/>
</dbReference>
<reference evidence="6 7" key="1">
    <citation type="submission" date="2023-06" db="EMBL/GenBank/DDBJ databases">
        <title>Microbacterium sp. nov., isolated from a waste landfill.</title>
        <authorList>
            <person name="Wen W."/>
        </authorList>
    </citation>
    <scope>NUCLEOTIDE SEQUENCE [LARGE SCALE GENOMIC DNA]</scope>
    <source>
        <strain evidence="6 7">ASV49</strain>
    </source>
</reference>
<keyword evidence="1 6" id="KW-0489">Methyltransferase</keyword>
<gene>
    <name evidence="6" type="ORF">QSV35_13760</name>
</gene>
<dbReference type="EMBL" id="JASXSZ010000004">
    <property type="protein sequence ID" value="MDL9980405.1"/>
    <property type="molecule type" value="Genomic_DNA"/>
</dbReference>
<organism evidence="6 7">
    <name type="scientific">Microbacterium candidum</name>
    <dbReference type="NCBI Taxonomy" id="3041922"/>
    <lineage>
        <taxon>Bacteria</taxon>
        <taxon>Bacillati</taxon>
        <taxon>Actinomycetota</taxon>
        <taxon>Actinomycetes</taxon>
        <taxon>Micrococcales</taxon>
        <taxon>Microbacteriaceae</taxon>
        <taxon>Microbacterium</taxon>
    </lineage>
</organism>
<evidence type="ECO:0000259" key="5">
    <source>
        <dbReference type="Pfam" id="PF04705"/>
    </source>
</evidence>
<keyword evidence="7" id="KW-1185">Reference proteome</keyword>
<comment type="caution">
    <text evidence="6">The sequence shown here is derived from an EMBL/GenBank/DDBJ whole genome shotgun (WGS) entry which is preliminary data.</text>
</comment>
<evidence type="ECO:0000259" key="4">
    <source>
        <dbReference type="Pfam" id="PF00588"/>
    </source>
</evidence>
<dbReference type="PANTHER" id="PTHR43191">
    <property type="entry name" value="RRNA METHYLTRANSFERASE 3"/>
    <property type="match status" value="1"/>
</dbReference>
<evidence type="ECO:0000256" key="2">
    <source>
        <dbReference type="ARBA" id="ARBA00022679"/>
    </source>
</evidence>
<protein>
    <submittedName>
        <fullName evidence="6">TrmH family RNA methyltransferase</fullName>
    </submittedName>
</protein>
<dbReference type="Pfam" id="PF00588">
    <property type="entry name" value="SpoU_methylase"/>
    <property type="match status" value="1"/>
</dbReference>
<dbReference type="InterPro" id="IPR029028">
    <property type="entry name" value="Alpha/beta_knot_MTases"/>
</dbReference>
<dbReference type="PANTHER" id="PTHR43191:SF2">
    <property type="entry name" value="RRNA METHYLTRANSFERASE 3, MITOCHONDRIAL"/>
    <property type="match status" value="1"/>
</dbReference>
<evidence type="ECO:0000313" key="7">
    <source>
        <dbReference type="Proteomes" id="UP001235064"/>
    </source>
</evidence>
<name>A0ABT7N119_9MICO</name>
<keyword evidence="2" id="KW-0808">Transferase</keyword>
<evidence type="ECO:0000256" key="1">
    <source>
        <dbReference type="ARBA" id="ARBA00022603"/>
    </source>
</evidence>
<evidence type="ECO:0000313" key="6">
    <source>
        <dbReference type="EMBL" id="MDL9980405.1"/>
    </source>
</evidence>
<dbReference type="Gene3D" id="3.30.1330.30">
    <property type="match status" value="1"/>
</dbReference>
<dbReference type="InterPro" id="IPR006795">
    <property type="entry name" value="Thiostrepton-R_Mease_TSNR_N"/>
</dbReference>
<evidence type="ECO:0000256" key="3">
    <source>
        <dbReference type="SAM" id="MobiDB-lite"/>
    </source>
</evidence>
<feature type="domain" description="Thiostrepton-resistance methylase N-terminal" evidence="5">
    <location>
        <begin position="20"/>
        <end position="124"/>
    </location>
</feature>
<dbReference type="InterPro" id="IPR001537">
    <property type="entry name" value="SpoU_MeTrfase"/>
</dbReference>